<dbReference type="Pfam" id="PF00903">
    <property type="entry name" value="Glyoxalase"/>
    <property type="match status" value="1"/>
</dbReference>
<name>A0A2A5IYU9_RHOSG</name>
<dbReference type="AlphaFoldDB" id="A0A2A5IYU9"/>
<keyword evidence="1" id="KW-0479">Metal-binding</keyword>
<evidence type="ECO:0000259" key="2">
    <source>
        <dbReference type="PROSITE" id="PS51819"/>
    </source>
</evidence>
<proteinExistence type="predicted"/>
<feature type="domain" description="VOC" evidence="2">
    <location>
        <begin position="6"/>
        <end position="120"/>
    </location>
</feature>
<comment type="caution">
    <text evidence="3">The sequence shown here is derived from an EMBL/GenBank/DDBJ whole genome shotgun (WGS) entry which is preliminary data.</text>
</comment>
<gene>
    <name evidence="3" type="ORF">CHR55_32430</name>
</gene>
<dbReference type="InterPro" id="IPR004360">
    <property type="entry name" value="Glyas_Fos-R_dOase_dom"/>
</dbReference>
<evidence type="ECO:0000313" key="4">
    <source>
        <dbReference type="Proteomes" id="UP000230886"/>
    </source>
</evidence>
<evidence type="ECO:0000256" key="1">
    <source>
        <dbReference type="ARBA" id="ARBA00022723"/>
    </source>
</evidence>
<dbReference type="Gene3D" id="3.10.180.10">
    <property type="entry name" value="2,3-Dihydroxybiphenyl 1,2-Dioxygenase, domain 1"/>
    <property type="match status" value="1"/>
</dbReference>
<reference evidence="3 4" key="1">
    <citation type="submission" date="2017-07" db="EMBL/GenBank/DDBJ databases">
        <title>Draft sequence of Rhodococcus enclensis 23b-28.</title>
        <authorList>
            <person name="Besaury L."/>
            <person name="Sancelme M."/>
            <person name="Amato P."/>
            <person name="Lallement A."/>
            <person name="Delort A.-M."/>
        </authorList>
    </citation>
    <scope>NUCLEOTIDE SEQUENCE [LARGE SCALE GENOMIC DNA]</scope>
    <source>
        <strain evidence="3 4">23b-28</strain>
    </source>
</reference>
<dbReference type="CDD" id="cd06587">
    <property type="entry name" value="VOC"/>
    <property type="match status" value="1"/>
</dbReference>
<dbReference type="GO" id="GO:0046491">
    <property type="term" value="P:L-methylmalonyl-CoA metabolic process"/>
    <property type="evidence" value="ECO:0007669"/>
    <property type="project" value="TreeGrafter"/>
</dbReference>
<accession>A0A2A5IYU9</accession>
<dbReference type="PROSITE" id="PS51819">
    <property type="entry name" value="VOC"/>
    <property type="match status" value="1"/>
</dbReference>
<dbReference type="RefSeq" id="WP_099698993.1">
    <property type="nucleotide sequence ID" value="NZ_NOVD01000071.1"/>
</dbReference>
<dbReference type="InterPro" id="IPR051785">
    <property type="entry name" value="MMCE/EMCE_epimerase"/>
</dbReference>
<dbReference type="Proteomes" id="UP000230886">
    <property type="component" value="Unassembled WGS sequence"/>
</dbReference>
<organism evidence="3 4">
    <name type="scientific">Rhodococcus qingshengii</name>
    <dbReference type="NCBI Taxonomy" id="334542"/>
    <lineage>
        <taxon>Bacteria</taxon>
        <taxon>Bacillati</taxon>
        <taxon>Actinomycetota</taxon>
        <taxon>Actinomycetes</taxon>
        <taxon>Mycobacteriales</taxon>
        <taxon>Nocardiaceae</taxon>
        <taxon>Rhodococcus</taxon>
        <taxon>Rhodococcus erythropolis group</taxon>
    </lineage>
</organism>
<sequence length="130" mass="14846">MNSQVSLHHTHLVTNQVDNVCRFYKSNFDAEVVFDEKIDGDRNIFMTIGTGRIHLFESRNPPQHSRNSFHHLGMMVENLTETIARLEKNDVQVTAVTNVPDGRFAMATAPDNVLLELFEVNGENRKFFVA</sequence>
<dbReference type="EMBL" id="NOVD01000071">
    <property type="protein sequence ID" value="PCK22433.1"/>
    <property type="molecule type" value="Genomic_DNA"/>
</dbReference>
<dbReference type="SUPFAM" id="SSF54593">
    <property type="entry name" value="Glyoxalase/Bleomycin resistance protein/Dihydroxybiphenyl dioxygenase"/>
    <property type="match status" value="1"/>
</dbReference>
<protein>
    <recommendedName>
        <fullName evidence="2">VOC domain-containing protein</fullName>
    </recommendedName>
</protein>
<dbReference type="InterPro" id="IPR029068">
    <property type="entry name" value="Glyas_Bleomycin-R_OHBP_Dase"/>
</dbReference>
<dbReference type="GO" id="GO:0046872">
    <property type="term" value="F:metal ion binding"/>
    <property type="evidence" value="ECO:0007669"/>
    <property type="project" value="UniProtKB-KW"/>
</dbReference>
<evidence type="ECO:0000313" key="3">
    <source>
        <dbReference type="EMBL" id="PCK22433.1"/>
    </source>
</evidence>
<dbReference type="PANTHER" id="PTHR43048:SF3">
    <property type="entry name" value="METHYLMALONYL-COA EPIMERASE, MITOCHONDRIAL"/>
    <property type="match status" value="1"/>
</dbReference>
<dbReference type="InterPro" id="IPR037523">
    <property type="entry name" value="VOC_core"/>
</dbReference>
<dbReference type="GO" id="GO:0004493">
    <property type="term" value="F:methylmalonyl-CoA epimerase activity"/>
    <property type="evidence" value="ECO:0007669"/>
    <property type="project" value="TreeGrafter"/>
</dbReference>
<dbReference type="PANTHER" id="PTHR43048">
    <property type="entry name" value="METHYLMALONYL-COA EPIMERASE"/>
    <property type="match status" value="1"/>
</dbReference>